<dbReference type="PROSITE" id="PS00135">
    <property type="entry name" value="TRYPSIN_SER"/>
    <property type="match status" value="1"/>
</dbReference>
<evidence type="ECO:0000313" key="9">
    <source>
        <dbReference type="EMBL" id="KAL0274557.1"/>
    </source>
</evidence>
<dbReference type="InterPro" id="IPR001254">
    <property type="entry name" value="Trypsin_dom"/>
</dbReference>
<keyword evidence="7" id="KW-0732">Signal</keyword>
<dbReference type="PROSITE" id="PS50240">
    <property type="entry name" value="TRYPSIN_DOM"/>
    <property type="match status" value="1"/>
</dbReference>
<protein>
    <recommendedName>
        <fullName evidence="8">Peptidase S1 domain-containing protein</fullName>
    </recommendedName>
</protein>
<evidence type="ECO:0000256" key="3">
    <source>
        <dbReference type="ARBA" id="ARBA00022801"/>
    </source>
</evidence>
<evidence type="ECO:0000256" key="5">
    <source>
        <dbReference type="ARBA" id="ARBA00023157"/>
    </source>
</evidence>
<organism evidence="9">
    <name type="scientific">Menopon gallinae</name>
    <name type="common">poultry shaft louse</name>
    <dbReference type="NCBI Taxonomy" id="328185"/>
    <lineage>
        <taxon>Eukaryota</taxon>
        <taxon>Metazoa</taxon>
        <taxon>Ecdysozoa</taxon>
        <taxon>Arthropoda</taxon>
        <taxon>Hexapoda</taxon>
        <taxon>Insecta</taxon>
        <taxon>Pterygota</taxon>
        <taxon>Neoptera</taxon>
        <taxon>Paraneoptera</taxon>
        <taxon>Psocodea</taxon>
        <taxon>Troctomorpha</taxon>
        <taxon>Phthiraptera</taxon>
        <taxon>Amblycera</taxon>
        <taxon>Menoponidae</taxon>
        <taxon>Menopon</taxon>
    </lineage>
</organism>
<evidence type="ECO:0000259" key="8">
    <source>
        <dbReference type="PROSITE" id="PS50240"/>
    </source>
</evidence>
<proteinExistence type="inferred from homology"/>
<evidence type="ECO:0000256" key="4">
    <source>
        <dbReference type="ARBA" id="ARBA00022825"/>
    </source>
</evidence>
<dbReference type="Gene3D" id="2.40.10.10">
    <property type="entry name" value="Trypsin-like serine proteases"/>
    <property type="match status" value="1"/>
</dbReference>
<dbReference type="AlphaFoldDB" id="A0AAW2HWZ6"/>
<keyword evidence="5" id="KW-1015">Disulfide bond</keyword>
<dbReference type="PROSITE" id="PS00134">
    <property type="entry name" value="TRYPSIN_HIS"/>
    <property type="match status" value="1"/>
</dbReference>
<dbReference type="Pfam" id="PF00089">
    <property type="entry name" value="Trypsin"/>
    <property type="match status" value="1"/>
</dbReference>
<dbReference type="SMART" id="SM00020">
    <property type="entry name" value="Tryp_SPc"/>
    <property type="match status" value="1"/>
</dbReference>
<gene>
    <name evidence="9" type="ORF">PYX00_002657</name>
</gene>
<dbReference type="InterPro" id="IPR018114">
    <property type="entry name" value="TRYPSIN_HIS"/>
</dbReference>
<comment type="caution">
    <text evidence="9">The sequence shown here is derived from an EMBL/GenBank/DDBJ whole genome shotgun (WGS) entry which is preliminary data.</text>
</comment>
<sequence length="273" mass="30761">MSFRCILLAMALATSQQQQVLDRIYEGDISRKGQFPSLVRMYVDGREIKPVCTGSIVKSNLVLTAGHCCKVSGQLFVVFGEPDHYRYYKQVVKTGNITVPGYFSYPVARTHIHPSYEEVAYTILHDVCILELEYPMRAELDGHVVAPVAYSGFFVQLCTAVGWGQTELNSLQFQLYHKKVFAELARRRNLLIRLYYHAICKGDSGGPLICDGKIYGVASFSTTSICSIPGIDYYAFLEEEKSFLSKFVSLACEPSSTYFLYKGYESLPRILLV</sequence>
<dbReference type="EMBL" id="JARGDH010000002">
    <property type="protein sequence ID" value="KAL0274557.1"/>
    <property type="molecule type" value="Genomic_DNA"/>
</dbReference>
<comment type="similarity">
    <text evidence="1">Belongs to the peptidase S1 family.</text>
</comment>
<dbReference type="SUPFAM" id="SSF50494">
    <property type="entry name" value="Trypsin-like serine proteases"/>
    <property type="match status" value="1"/>
</dbReference>
<dbReference type="InterPro" id="IPR009003">
    <property type="entry name" value="Peptidase_S1_PA"/>
</dbReference>
<keyword evidence="2 6" id="KW-0645">Protease</keyword>
<dbReference type="InterPro" id="IPR001314">
    <property type="entry name" value="Peptidase_S1A"/>
</dbReference>
<dbReference type="InterPro" id="IPR033116">
    <property type="entry name" value="TRYPSIN_SER"/>
</dbReference>
<reference evidence="9" key="1">
    <citation type="journal article" date="2024" name="Gigascience">
        <title>Chromosome-level genome of the poultry shaft louse Menopon gallinae provides insight into the host-switching and adaptive evolution of parasitic lice.</title>
        <authorList>
            <person name="Xu Y."/>
            <person name="Ma L."/>
            <person name="Liu S."/>
            <person name="Liang Y."/>
            <person name="Liu Q."/>
            <person name="He Z."/>
            <person name="Tian L."/>
            <person name="Duan Y."/>
            <person name="Cai W."/>
            <person name="Li H."/>
            <person name="Song F."/>
        </authorList>
    </citation>
    <scope>NUCLEOTIDE SEQUENCE</scope>
    <source>
        <strain evidence="9">Cailab_2023a</strain>
    </source>
</reference>
<keyword evidence="4 6" id="KW-0720">Serine protease</keyword>
<dbReference type="PANTHER" id="PTHR24276:SF96">
    <property type="entry name" value="PEPTIDASE S1 DOMAIN-CONTAINING PROTEIN"/>
    <property type="match status" value="1"/>
</dbReference>
<feature type="domain" description="Peptidase S1" evidence="8">
    <location>
        <begin position="24"/>
        <end position="249"/>
    </location>
</feature>
<evidence type="ECO:0000256" key="2">
    <source>
        <dbReference type="ARBA" id="ARBA00022670"/>
    </source>
</evidence>
<dbReference type="GO" id="GO:0006508">
    <property type="term" value="P:proteolysis"/>
    <property type="evidence" value="ECO:0007669"/>
    <property type="project" value="UniProtKB-KW"/>
</dbReference>
<evidence type="ECO:0000256" key="1">
    <source>
        <dbReference type="ARBA" id="ARBA00007664"/>
    </source>
</evidence>
<accession>A0AAW2HWZ6</accession>
<dbReference type="InterPro" id="IPR050430">
    <property type="entry name" value="Peptidase_S1"/>
</dbReference>
<name>A0AAW2HWZ6_9NEOP</name>
<dbReference type="PRINTS" id="PR00722">
    <property type="entry name" value="CHYMOTRYPSIN"/>
</dbReference>
<evidence type="ECO:0000256" key="6">
    <source>
        <dbReference type="RuleBase" id="RU363034"/>
    </source>
</evidence>
<feature type="chain" id="PRO_5043318384" description="Peptidase S1 domain-containing protein" evidence="7">
    <location>
        <begin position="18"/>
        <end position="273"/>
    </location>
</feature>
<feature type="signal peptide" evidence="7">
    <location>
        <begin position="1"/>
        <end position="17"/>
    </location>
</feature>
<dbReference type="InterPro" id="IPR043504">
    <property type="entry name" value="Peptidase_S1_PA_chymotrypsin"/>
</dbReference>
<dbReference type="GO" id="GO:0004252">
    <property type="term" value="F:serine-type endopeptidase activity"/>
    <property type="evidence" value="ECO:0007669"/>
    <property type="project" value="InterPro"/>
</dbReference>
<evidence type="ECO:0000256" key="7">
    <source>
        <dbReference type="SAM" id="SignalP"/>
    </source>
</evidence>
<dbReference type="PANTHER" id="PTHR24276">
    <property type="entry name" value="POLYSERASE-RELATED"/>
    <property type="match status" value="1"/>
</dbReference>
<keyword evidence="3 6" id="KW-0378">Hydrolase</keyword>